<gene>
    <name evidence="5" type="ORF">BDD41_4720</name>
</gene>
<dbReference type="SUPFAM" id="SSF64518">
    <property type="entry name" value="Phase 1 flagellin"/>
    <property type="match status" value="1"/>
</dbReference>
<dbReference type="Proteomes" id="UP000256941">
    <property type="component" value="Unassembled WGS sequence"/>
</dbReference>
<dbReference type="AlphaFoldDB" id="A0A3D9XAV7"/>
<dbReference type="GO" id="GO:0005198">
    <property type="term" value="F:structural molecule activity"/>
    <property type="evidence" value="ECO:0007669"/>
    <property type="project" value="InterPro"/>
</dbReference>
<evidence type="ECO:0000259" key="4">
    <source>
        <dbReference type="Pfam" id="PF00700"/>
    </source>
</evidence>
<dbReference type="EMBL" id="QTUJ01000004">
    <property type="protein sequence ID" value="REF67690.1"/>
    <property type="molecule type" value="Genomic_DNA"/>
</dbReference>
<comment type="similarity">
    <text evidence="2">Belongs to the bacterial flagellin family.</text>
</comment>
<evidence type="ECO:0000256" key="1">
    <source>
        <dbReference type="ARBA" id="ARBA00004365"/>
    </source>
</evidence>
<organism evidence="5 6">
    <name type="scientific">Paracoccus versutus</name>
    <name type="common">Thiobacillus versutus</name>
    <dbReference type="NCBI Taxonomy" id="34007"/>
    <lineage>
        <taxon>Bacteria</taxon>
        <taxon>Pseudomonadati</taxon>
        <taxon>Pseudomonadota</taxon>
        <taxon>Alphaproteobacteria</taxon>
        <taxon>Rhodobacterales</taxon>
        <taxon>Paracoccaceae</taxon>
        <taxon>Paracoccus</taxon>
    </lineage>
</organism>
<reference evidence="5 6" key="1">
    <citation type="submission" date="2018-08" db="EMBL/GenBank/DDBJ databases">
        <title>Genomic Encyclopedia of Archaeal and Bacterial Type Strains, Phase II (KMG-II): from individual species to whole genera.</title>
        <authorList>
            <person name="Goeker M."/>
        </authorList>
    </citation>
    <scope>NUCLEOTIDE SEQUENCE [LARGE SCALE GENOMIC DNA]</scope>
    <source>
        <strain evidence="5 6">DSM 17099</strain>
    </source>
</reference>
<evidence type="ECO:0000256" key="3">
    <source>
        <dbReference type="ARBA" id="ARBA00023143"/>
    </source>
</evidence>
<evidence type="ECO:0000256" key="2">
    <source>
        <dbReference type="ARBA" id="ARBA00005709"/>
    </source>
</evidence>
<dbReference type="InterPro" id="IPR046358">
    <property type="entry name" value="Flagellin_C"/>
</dbReference>
<evidence type="ECO:0000313" key="5">
    <source>
        <dbReference type="EMBL" id="REF67690.1"/>
    </source>
</evidence>
<keyword evidence="5" id="KW-0282">Flagellum</keyword>
<protein>
    <submittedName>
        <fullName evidence="5">Flagellar hook-associated protein 3 FlgL</fullName>
    </submittedName>
</protein>
<feature type="domain" description="Flagellin C-terminal" evidence="4">
    <location>
        <begin position="261"/>
        <end position="338"/>
    </location>
</feature>
<dbReference type="Pfam" id="PF00700">
    <property type="entry name" value="Flagellin_C"/>
    <property type="match status" value="1"/>
</dbReference>
<keyword evidence="3" id="KW-0975">Bacterial flagellum</keyword>
<sequence>MTPFHSIGDLSRSYQLRLGQQGLKARLDRLTQEMMIGVKSDIPKALAGDLSGISHIESRLKLLTTFQQNTSEAQNRLAGMQAALGQIQAVVDDLGPSVLTERNILEEQYLRARADSIKRDFQSMFETLNTTTAGQYLFGGNRTDSPALGSFETMLAELNTAVAGATTAATIASRIDAWFDAPQGTGGFSDTVYQGDDDGSTRFSISPEHRIDSNLSANSAELRDTLKGMAVMAYASEAGSAIDDATLRDLFSEAGGRLAKATLGLTTARADLGRQQAAVTQAQARNSAETTTLSIARTNMIGADPAEAVTALEETEAKIQSLYAITVRLSRLSLTDYLS</sequence>
<name>A0A3D9XAV7_PARVE</name>
<dbReference type="GO" id="GO:0009288">
    <property type="term" value="C:bacterial-type flagellum"/>
    <property type="evidence" value="ECO:0007669"/>
    <property type="project" value="UniProtKB-SubCell"/>
</dbReference>
<keyword evidence="5" id="KW-0966">Cell projection</keyword>
<accession>A0A3D9XAV7</accession>
<keyword evidence="5" id="KW-0969">Cilium</keyword>
<comment type="caution">
    <text evidence="5">The sequence shown here is derived from an EMBL/GenBank/DDBJ whole genome shotgun (WGS) entry which is preliminary data.</text>
</comment>
<dbReference type="PANTHER" id="PTHR42792:SF1">
    <property type="entry name" value="FLAGELLAR HOOK-ASSOCIATED PROTEIN 3"/>
    <property type="match status" value="1"/>
</dbReference>
<dbReference type="RefSeq" id="WP_116223145.1">
    <property type="nucleotide sequence ID" value="NZ_CP038197.1"/>
</dbReference>
<comment type="subcellular location">
    <subcellularLocation>
        <location evidence="1">Bacterial flagellum</location>
    </subcellularLocation>
</comment>
<proteinExistence type="inferred from homology"/>
<dbReference type="InterPro" id="IPR001492">
    <property type="entry name" value="Flagellin"/>
</dbReference>
<evidence type="ECO:0000313" key="6">
    <source>
        <dbReference type="Proteomes" id="UP000256941"/>
    </source>
</evidence>
<dbReference type="PANTHER" id="PTHR42792">
    <property type="entry name" value="FLAGELLIN"/>
    <property type="match status" value="1"/>
</dbReference>
<dbReference type="Gene3D" id="1.20.1330.10">
    <property type="entry name" value="f41 fragment of flagellin, N-terminal domain"/>
    <property type="match status" value="1"/>
</dbReference>